<reference evidence="4" key="1">
    <citation type="submission" date="2021-03" db="EMBL/GenBank/DDBJ databases">
        <authorList>
            <person name="Li Z."/>
            <person name="Yang C."/>
        </authorList>
    </citation>
    <scope>NUCLEOTIDE SEQUENCE</scope>
    <source>
        <strain evidence="4">Dzin_1.0</strain>
        <tissue evidence="4">Leaf</tissue>
    </source>
</reference>
<accession>A0A9D5HHP2</accession>
<keyword evidence="2" id="KW-0804">Transcription</keyword>
<feature type="region of interest" description="Leucine repeat I (LRI)" evidence="3">
    <location>
        <begin position="77"/>
        <end position="137"/>
    </location>
</feature>
<keyword evidence="1" id="KW-0805">Transcription regulation</keyword>
<feature type="region of interest" description="SAW" evidence="3">
    <location>
        <begin position="375"/>
        <end position="466"/>
    </location>
</feature>
<dbReference type="Proteomes" id="UP001085076">
    <property type="component" value="Miscellaneous, Linkage group lg03"/>
</dbReference>
<protein>
    <submittedName>
        <fullName evidence="4">Uncharacterized protein</fullName>
    </submittedName>
</protein>
<dbReference type="InterPro" id="IPR005202">
    <property type="entry name" value="TF_GRAS"/>
</dbReference>
<dbReference type="Pfam" id="PF03514">
    <property type="entry name" value="GRAS"/>
    <property type="match status" value="1"/>
</dbReference>
<sequence length="470" mass="52800">MAPRTLNSTQDIDELTRRMKEEELLSLSLGINSDWHSGEAKKRKRKDAGDRKLMEVRDEMMRVSRSKRHGMKDGKGVELINMLISSASTVIAGDNAGTTIEMIGELYRNSSFSGDPVQRLTAYFADALAARVSTIESPVYRAIMAAPSPEEEFAAFVELYRASPYYQFAHFTANQVIMEVFEDAELKNKRNSLHVVDFNVSNGFQWPSLIQSLSDKATRSRPIFLRVTGFAQSSGELKETEMRLASFAKGCSNLVFEFDGVLRGCRPSELKIKKNETLVVNLMFYLQTLRSNIEISDMLECISFLNPSAVVVVEKDGDGGSGGQRSRSFLSRFIESLHYFAAMFDSLDDCLPAESARRLSIERDHLGMEIKRVVTTEKAEEDEHVGNEGMEVWKGRIMESIGFQRVKMSSRALSQAKLLLMIKSHCNCSSMEYGNGGGFRVFERDEGMALSLGWQNRHLITASTWSPMLS</sequence>
<organism evidence="4 5">
    <name type="scientific">Dioscorea zingiberensis</name>
    <dbReference type="NCBI Taxonomy" id="325984"/>
    <lineage>
        <taxon>Eukaryota</taxon>
        <taxon>Viridiplantae</taxon>
        <taxon>Streptophyta</taxon>
        <taxon>Embryophyta</taxon>
        <taxon>Tracheophyta</taxon>
        <taxon>Spermatophyta</taxon>
        <taxon>Magnoliopsida</taxon>
        <taxon>Liliopsida</taxon>
        <taxon>Dioscoreales</taxon>
        <taxon>Dioscoreaceae</taxon>
        <taxon>Dioscorea</taxon>
    </lineage>
</organism>
<name>A0A9D5HHP2_9LILI</name>
<proteinExistence type="inferred from homology"/>
<dbReference type="PANTHER" id="PTHR31636">
    <property type="entry name" value="OSJNBA0084A10.13 PROTEIN-RELATED"/>
    <property type="match status" value="1"/>
</dbReference>
<comment type="similarity">
    <text evidence="3">Belongs to the GRAS family.</text>
</comment>
<dbReference type="PROSITE" id="PS50985">
    <property type="entry name" value="GRAS"/>
    <property type="match status" value="1"/>
</dbReference>
<dbReference type="AlphaFoldDB" id="A0A9D5HHP2"/>
<dbReference type="EMBL" id="JAGGNH010000003">
    <property type="protein sequence ID" value="KAJ0976905.1"/>
    <property type="molecule type" value="Genomic_DNA"/>
</dbReference>
<evidence type="ECO:0000256" key="2">
    <source>
        <dbReference type="ARBA" id="ARBA00023163"/>
    </source>
</evidence>
<dbReference type="OrthoDB" id="1934063at2759"/>
<reference evidence="4" key="2">
    <citation type="journal article" date="2022" name="Hortic Res">
        <title>The genome of Dioscorea zingiberensis sheds light on the biosynthesis, origin and evolution of the medicinally important diosgenin saponins.</title>
        <authorList>
            <person name="Li Y."/>
            <person name="Tan C."/>
            <person name="Li Z."/>
            <person name="Guo J."/>
            <person name="Li S."/>
            <person name="Chen X."/>
            <person name="Wang C."/>
            <person name="Dai X."/>
            <person name="Yang H."/>
            <person name="Song W."/>
            <person name="Hou L."/>
            <person name="Xu J."/>
            <person name="Tong Z."/>
            <person name="Xu A."/>
            <person name="Yuan X."/>
            <person name="Wang W."/>
            <person name="Yang Q."/>
            <person name="Chen L."/>
            <person name="Sun Z."/>
            <person name="Wang K."/>
            <person name="Pan B."/>
            <person name="Chen J."/>
            <person name="Bao Y."/>
            <person name="Liu F."/>
            <person name="Qi X."/>
            <person name="Gang D.R."/>
            <person name="Wen J."/>
            <person name="Li J."/>
        </authorList>
    </citation>
    <scope>NUCLEOTIDE SEQUENCE</scope>
    <source>
        <strain evidence="4">Dzin_1.0</strain>
    </source>
</reference>
<comment type="caution">
    <text evidence="3">Lacks conserved residue(s) required for the propagation of feature annotation.</text>
</comment>
<evidence type="ECO:0000256" key="1">
    <source>
        <dbReference type="ARBA" id="ARBA00023015"/>
    </source>
</evidence>
<gene>
    <name evidence="4" type="ORF">J5N97_012379</name>
</gene>
<evidence type="ECO:0000313" key="5">
    <source>
        <dbReference type="Proteomes" id="UP001085076"/>
    </source>
</evidence>
<comment type="caution">
    <text evidence="4">The sequence shown here is derived from an EMBL/GenBank/DDBJ whole genome shotgun (WGS) entry which is preliminary data.</text>
</comment>
<evidence type="ECO:0000313" key="4">
    <source>
        <dbReference type="EMBL" id="KAJ0976905.1"/>
    </source>
</evidence>
<feature type="short sequence motif" description="VHIID" evidence="3">
    <location>
        <begin position="193"/>
        <end position="197"/>
    </location>
</feature>
<keyword evidence="5" id="KW-1185">Reference proteome</keyword>
<evidence type="ECO:0000256" key="3">
    <source>
        <dbReference type="PROSITE-ProRule" id="PRU01191"/>
    </source>
</evidence>